<evidence type="ECO:0000256" key="6">
    <source>
        <dbReference type="SAM" id="MobiDB-lite"/>
    </source>
</evidence>
<evidence type="ECO:0000256" key="7">
    <source>
        <dbReference type="SAM" id="Phobius"/>
    </source>
</evidence>
<keyword evidence="5" id="KW-0443">Lipid metabolism</keyword>
<name>A0AAV0TX97_9STRA</name>
<dbReference type="AlphaFoldDB" id="A0AAV0TX97"/>
<evidence type="ECO:0000313" key="10">
    <source>
        <dbReference type="Proteomes" id="UP001159659"/>
    </source>
</evidence>
<dbReference type="Proteomes" id="UP001159659">
    <property type="component" value="Unassembled WGS sequence"/>
</dbReference>
<dbReference type="Gene3D" id="3.40.50.1820">
    <property type="entry name" value="alpha/beta hydrolase"/>
    <property type="match status" value="2"/>
</dbReference>
<organism evidence="9 10">
    <name type="scientific">Peronospora farinosa</name>
    <dbReference type="NCBI Taxonomy" id="134698"/>
    <lineage>
        <taxon>Eukaryota</taxon>
        <taxon>Sar</taxon>
        <taxon>Stramenopiles</taxon>
        <taxon>Oomycota</taxon>
        <taxon>Peronosporomycetes</taxon>
        <taxon>Peronosporales</taxon>
        <taxon>Peronosporaceae</taxon>
        <taxon>Peronospora</taxon>
    </lineage>
</organism>
<feature type="compositionally biased region" description="Low complexity" evidence="6">
    <location>
        <begin position="376"/>
        <end position="390"/>
    </location>
</feature>
<evidence type="ECO:0000256" key="3">
    <source>
        <dbReference type="ARBA" id="ARBA00022729"/>
    </source>
</evidence>
<evidence type="ECO:0000259" key="8">
    <source>
        <dbReference type="Pfam" id="PF24708"/>
    </source>
</evidence>
<dbReference type="PANTHER" id="PTHR34043">
    <property type="entry name" value="ALPHA/BETA-HYDROLASES SUPERFAMILY PROTEIN"/>
    <property type="match status" value="1"/>
</dbReference>
<reference evidence="9" key="1">
    <citation type="submission" date="2022-12" db="EMBL/GenBank/DDBJ databases">
        <authorList>
            <person name="Webb A."/>
        </authorList>
    </citation>
    <scope>NUCLEOTIDE SEQUENCE</scope>
    <source>
        <strain evidence="9">Pf2</strain>
    </source>
</reference>
<dbReference type="Pfam" id="PF24708">
    <property type="entry name" value="Lip_C"/>
    <property type="match status" value="2"/>
</dbReference>
<feature type="region of interest" description="Disordered" evidence="6">
    <location>
        <begin position="368"/>
        <end position="390"/>
    </location>
</feature>
<feature type="transmembrane region" description="Helical" evidence="7">
    <location>
        <begin position="659"/>
        <end position="679"/>
    </location>
</feature>
<keyword evidence="7" id="KW-0472">Membrane</keyword>
<dbReference type="InterPro" id="IPR029058">
    <property type="entry name" value="AB_hydrolase_fold"/>
</dbReference>
<comment type="caution">
    <text evidence="9">The sequence shown here is derived from an EMBL/GenBank/DDBJ whole genome shotgun (WGS) entry which is preliminary data.</text>
</comment>
<evidence type="ECO:0000256" key="1">
    <source>
        <dbReference type="ARBA" id="ARBA00004613"/>
    </source>
</evidence>
<dbReference type="SUPFAM" id="SSF53474">
    <property type="entry name" value="alpha/beta-Hydrolases"/>
    <property type="match status" value="2"/>
</dbReference>
<evidence type="ECO:0000256" key="5">
    <source>
        <dbReference type="ARBA" id="ARBA00023098"/>
    </source>
</evidence>
<evidence type="ECO:0000256" key="2">
    <source>
        <dbReference type="ARBA" id="ARBA00022525"/>
    </source>
</evidence>
<feature type="transmembrane region" description="Helical" evidence="7">
    <location>
        <begin position="759"/>
        <end position="776"/>
    </location>
</feature>
<feature type="domain" description="Lipase-like C-terminal" evidence="8">
    <location>
        <begin position="501"/>
        <end position="618"/>
    </location>
</feature>
<accession>A0AAV0TX97</accession>
<dbReference type="PANTHER" id="PTHR34043:SF3">
    <property type="entry name" value="ALPHA_BETA-HYDROLASES SUPERFAMILY PROTEIN"/>
    <property type="match status" value="1"/>
</dbReference>
<dbReference type="EMBL" id="CANTFK010000785">
    <property type="protein sequence ID" value="CAI5727259.1"/>
    <property type="molecule type" value="Genomic_DNA"/>
</dbReference>
<comment type="subcellular location">
    <subcellularLocation>
        <location evidence="1">Secreted</location>
    </subcellularLocation>
</comment>
<gene>
    <name evidence="9" type="ORF">PFR002_LOCUS5536</name>
</gene>
<feature type="region of interest" description="Disordered" evidence="6">
    <location>
        <begin position="863"/>
        <end position="887"/>
    </location>
</feature>
<keyword evidence="7" id="KW-0812">Transmembrane</keyword>
<evidence type="ECO:0000313" key="9">
    <source>
        <dbReference type="EMBL" id="CAI5727259.1"/>
    </source>
</evidence>
<dbReference type="GO" id="GO:0016787">
    <property type="term" value="F:hydrolase activity"/>
    <property type="evidence" value="ECO:0007669"/>
    <property type="project" value="UniProtKB-KW"/>
</dbReference>
<feature type="compositionally biased region" description="Low complexity" evidence="6">
    <location>
        <begin position="873"/>
        <end position="885"/>
    </location>
</feature>
<dbReference type="GO" id="GO:0005576">
    <property type="term" value="C:extracellular region"/>
    <property type="evidence" value="ECO:0007669"/>
    <property type="project" value="UniProtKB-SubCell"/>
</dbReference>
<feature type="domain" description="Lipase-like C-terminal" evidence="8">
    <location>
        <begin position="6"/>
        <end position="123"/>
    </location>
</feature>
<evidence type="ECO:0000256" key="4">
    <source>
        <dbReference type="ARBA" id="ARBA00022801"/>
    </source>
</evidence>
<keyword evidence="3" id="KW-0732">Signal</keyword>
<keyword evidence="2" id="KW-0964">Secreted</keyword>
<sequence length="984" mass="112001">MSAHTKYPVVFIHGVFGFGRQRPMWGYWVPYWPEKELQQINPNHLLVDVGGVSSDHDRSCEIFYQLVGGRVDYGEQHATTTGHDRYGETFDQAMYPSWSESNPVHLLGHSFGSTTAIELFQMLSADFFRVGSSHKWIASITCIAGPLTGSTLSHVIGMENGNVVHGGFAHLMAIVLGSWLQLYWKFPILKKAADFHMDHWSKYSIKELVVANGPINSSRDLAVHGTLPEHRIMRNAQLKHMDKLHLLSIATSPKTFHRPYGEGFALALLLFLRWGRFRTWWPALKRLRSVRALAHVVVLCYLCYKLKKVDVSKIPSMYGLKWLIQRRAKSFSMIGDGFEPGSWELNDGVVNIRSMLRPWFPKPQEMEKEITGQNQSISPAPSLPPTSSSSSCILKDTSVLRRCESHISIEEFRDMEDNDERGFQPKRFEKGRWYVYRVDSNHLAGTYWDSHAPDLYKSLFTLMSKEYERQEEENPLALRVDGIIKNTTQFAYLIMSSTNTKYPIVLLHGVFGYGRIKPFWNLWSPYWPEEALDQLNTNKNLIVELGALSSDHDRACEVFYQLYGGQVDYGDVHSRKAGHAQFGTTYKYPLHSPWSASNPVHLIGHSFGGTTALELYQLICLDFFKVGSNHEWITSLVSIAGPLTGSTMIHLFGLNDFHMVPYSFGHFLGATLGIWFKFYTQWPLLRHVFDFRMPQWQRVSTFREIISPSGRINRSMDLAVFNLLPRERMTRNAQLIDMDKIFLVSVVTSSYVTIPRVEMALIGLVLVFIITAVVGFSRGDTALGTSAIIWSTGTLFALWRRARALDYASIPSLYTLLLLMRRHVRMLHMIFNGFDRDVWGDNDGAVNLHSMLQPWASAMDNSFEDSTQRDTKSTSSTSSSLSTLSEPMQLDAVPATRTVDLHSAPRSKDKGLGIQAESKIPTNLDPTEPANFSQLRRGIWYVHRVNKNHMAGTHFDSDSPALFQRLFRVMANHFETAPEDSKPE</sequence>
<keyword evidence="4" id="KW-0378">Hydrolase</keyword>
<dbReference type="InterPro" id="IPR056304">
    <property type="entry name" value="Lip-like_C"/>
</dbReference>
<protein>
    <recommendedName>
        <fullName evidence="8">Lipase-like C-terminal domain-containing protein</fullName>
    </recommendedName>
</protein>
<proteinExistence type="predicted"/>
<feature type="transmembrane region" description="Helical" evidence="7">
    <location>
        <begin position="782"/>
        <end position="799"/>
    </location>
</feature>
<dbReference type="GO" id="GO:0006629">
    <property type="term" value="P:lipid metabolic process"/>
    <property type="evidence" value="ECO:0007669"/>
    <property type="project" value="UniProtKB-KW"/>
</dbReference>
<keyword evidence="7" id="KW-1133">Transmembrane helix</keyword>